<dbReference type="InterPro" id="IPR029016">
    <property type="entry name" value="GAF-like_dom_sf"/>
</dbReference>
<evidence type="ECO:0000256" key="4">
    <source>
        <dbReference type="ARBA" id="ARBA00023163"/>
    </source>
</evidence>
<dbReference type="Gene3D" id="1.10.8.60">
    <property type="match status" value="1"/>
</dbReference>
<dbReference type="InterPro" id="IPR025662">
    <property type="entry name" value="Sigma_54_int_dom_ATP-bd_1"/>
</dbReference>
<keyword evidence="4" id="KW-0804">Transcription</keyword>
<keyword evidence="2" id="KW-0067">ATP-binding</keyword>
<dbReference type="Pfam" id="PF02954">
    <property type="entry name" value="HTH_8"/>
    <property type="match status" value="1"/>
</dbReference>
<dbReference type="Pfam" id="PF00158">
    <property type="entry name" value="Sigma54_activat"/>
    <property type="match status" value="1"/>
</dbReference>
<organism evidence="6 7">
    <name type="scientific">Pseudomonas putida ND6</name>
    <dbReference type="NCBI Taxonomy" id="231023"/>
    <lineage>
        <taxon>Bacteria</taxon>
        <taxon>Pseudomonadati</taxon>
        <taxon>Pseudomonadota</taxon>
        <taxon>Gammaproteobacteria</taxon>
        <taxon>Pseudomonadales</taxon>
        <taxon>Pseudomonadaceae</taxon>
        <taxon>Pseudomonas</taxon>
    </lineage>
</organism>
<proteinExistence type="predicted"/>
<dbReference type="CDD" id="cd00009">
    <property type="entry name" value="AAA"/>
    <property type="match status" value="1"/>
</dbReference>
<dbReference type="InterPro" id="IPR002197">
    <property type="entry name" value="HTH_Fis"/>
</dbReference>
<dbReference type="AlphaFoldDB" id="I3UPN3"/>
<dbReference type="Pfam" id="PF25601">
    <property type="entry name" value="AAA_lid_14"/>
    <property type="match status" value="1"/>
</dbReference>
<evidence type="ECO:0000313" key="7">
    <source>
        <dbReference type="Proteomes" id="UP000005268"/>
    </source>
</evidence>
<dbReference type="PROSITE" id="PS50045">
    <property type="entry name" value="SIGMA54_INTERACT_4"/>
    <property type="match status" value="1"/>
</dbReference>
<name>I3UPN3_PSEPU</name>
<dbReference type="Gene3D" id="3.40.50.300">
    <property type="entry name" value="P-loop containing nucleotide triphosphate hydrolases"/>
    <property type="match status" value="1"/>
</dbReference>
<dbReference type="SUPFAM" id="SSF52540">
    <property type="entry name" value="P-loop containing nucleoside triphosphate hydrolases"/>
    <property type="match status" value="1"/>
</dbReference>
<dbReference type="SUPFAM" id="SSF46689">
    <property type="entry name" value="Homeodomain-like"/>
    <property type="match status" value="1"/>
</dbReference>
<dbReference type="GO" id="GO:0043565">
    <property type="term" value="F:sequence-specific DNA binding"/>
    <property type="evidence" value="ECO:0007669"/>
    <property type="project" value="InterPro"/>
</dbReference>
<evidence type="ECO:0000313" key="6">
    <source>
        <dbReference type="EMBL" id="AFK67454.1"/>
    </source>
</evidence>
<dbReference type="Gene3D" id="3.30.450.40">
    <property type="match status" value="1"/>
</dbReference>
<dbReference type="PANTHER" id="PTHR32071:SF77">
    <property type="entry name" value="TRANSCRIPTIONAL REGULATORY PROTEIN"/>
    <property type="match status" value="1"/>
</dbReference>
<protein>
    <submittedName>
        <fullName evidence="6">Fis family GAF modulated sigma54 specific transcriptional regulator</fullName>
    </submittedName>
</protein>
<dbReference type="Gene3D" id="1.10.10.60">
    <property type="entry name" value="Homeodomain-like"/>
    <property type="match status" value="1"/>
</dbReference>
<dbReference type="PANTHER" id="PTHR32071">
    <property type="entry name" value="TRANSCRIPTIONAL REGULATORY PROTEIN"/>
    <property type="match status" value="1"/>
</dbReference>
<evidence type="ECO:0000259" key="5">
    <source>
        <dbReference type="PROSITE" id="PS50045"/>
    </source>
</evidence>
<dbReference type="InterPro" id="IPR003593">
    <property type="entry name" value="AAA+_ATPase"/>
</dbReference>
<sequence>MNTITAQLDTGQFDNEQPWTTLNGGRPMTTITQDRPMAASASTHTRLIQASWDRCRDHGLQPQHAPDFDCLSRAELSALLERRQNLLRLTREEVLPHYAHLLGNASYLVMLADASGCLLDSWGSRRFIEPRQHHGFSAGAHWHERGVGTNALGTTLICAEAIHVGQDEHFLRQNRYMSSAAAPLFDAARQLVGVLDVASDGYLPASQTLGLVRMMGQSLENRLILAEHADQHAQLIFNSASDNLDSPWAGLLVFDERGQVLAANHRADSLLGVNPLQQNIEQLFQLPLQQLLSHPRQQPFALQATGRNRFHCQWHPPRDPHRRPEAGNAEPRLEKALKQAGLLLEKDIPVLVEGETGVGKEVFVDTLHRASSRARQPLVAVNCAAIPAELVESELFGYDKGAFTGAHHKGNPGLIRKADHGILFLDEIGDMPLPTQARLLRVLQSRSIQPLGSGEPVPVDIRVVSASNRNLAEEVRAGRFRQDLYYRIAGLTLVLPPLRERADRRQLIEQVHARYREPGQPARLPPAIIDLFEQHPWPGNLRELVSVLQVALALAANGPVGVEHLPAGFLAESKTPVPIATEETDLQSLVEQANGNLSAVARQLGISRTTLYKRLRER</sequence>
<keyword evidence="3" id="KW-0805">Transcription regulation</keyword>
<dbReference type="EMBL" id="CP003588">
    <property type="protein sequence ID" value="AFK67454.1"/>
    <property type="molecule type" value="Genomic_DNA"/>
</dbReference>
<evidence type="ECO:0000256" key="2">
    <source>
        <dbReference type="ARBA" id="ARBA00022840"/>
    </source>
</evidence>
<dbReference type="HOGENOM" id="CLU_000445_8_12_6"/>
<dbReference type="SMART" id="SM00382">
    <property type="entry name" value="AAA"/>
    <property type="match status" value="1"/>
</dbReference>
<dbReference type="InterPro" id="IPR058031">
    <property type="entry name" value="AAA_lid_NorR"/>
</dbReference>
<dbReference type="GO" id="GO:0006355">
    <property type="term" value="P:regulation of DNA-templated transcription"/>
    <property type="evidence" value="ECO:0007669"/>
    <property type="project" value="InterPro"/>
</dbReference>
<dbReference type="KEGG" id="ppi:YSA_01248"/>
<accession>I3UPN3</accession>
<keyword evidence="1" id="KW-0547">Nucleotide-binding</keyword>
<dbReference type="PATRIC" id="fig|231023.4.peg.596"/>
<evidence type="ECO:0000256" key="1">
    <source>
        <dbReference type="ARBA" id="ARBA00022741"/>
    </source>
</evidence>
<dbReference type="PRINTS" id="PR01590">
    <property type="entry name" value="HTHFIS"/>
</dbReference>
<gene>
    <name evidence="6" type="ORF">YSA_01248</name>
</gene>
<reference evidence="6 7" key="1">
    <citation type="journal article" date="2012" name="J. Bacteriol.">
        <title>Complete Genome Sequence of the Naphthalene-Degrading Pseudomonas putida Strain ND6.</title>
        <authorList>
            <person name="Li S."/>
            <person name="Zhao H."/>
            <person name="Li Y."/>
            <person name="Niu S."/>
            <person name="Cai B."/>
        </authorList>
    </citation>
    <scope>NUCLEOTIDE SEQUENCE [LARGE SCALE GENOMIC DNA]</scope>
    <source>
        <strain evidence="6 7">ND6</strain>
    </source>
</reference>
<feature type="domain" description="Sigma-54 factor interaction" evidence="5">
    <location>
        <begin position="326"/>
        <end position="553"/>
    </location>
</feature>
<dbReference type="InterPro" id="IPR002078">
    <property type="entry name" value="Sigma_54_int"/>
</dbReference>
<evidence type="ECO:0000256" key="3">
    <source>
        <dbReference type="ARBA" id="ARBA00023015"/>
    </source>
</evidence>
<dbReference type="GO" id="GO:0005524">
    <property type="term" value="F:ATP binding"/>
    <property type="evidence" value="ECO:0007669"/>
    <property type="project" value="UniProtKB-KW"/>
</dbReference>
<dbReference type="InterPro" id="IPR009057">
    <property type="entry name" value="Homeodomain-like_sf"/>
</dbReference>
<dbReference type="PROSITE" id="PS00675">
    <property type="entry name" value="SIGMA54_INTERACT_1"/>
    <property type="match status" value="1"/>
</dbReference>
<dbReference type="FunFam" id="3.40.50.300:FF:000006">
    <property type="entry name" value="DNA-binding transcriptional regulator NtrC"/>
    <property type="match status" value="1"/>
</dbReference>
<dbReference type="Proteomes" id="UP000005268">
    <property type="component" value="Chromosome"/>
</dbReference>
<dbReference type="InterPro" id="IPR027417">
    <property type="entry name" value="P-loop_NTPase"/>
</dbReference>